<keyword evidence="2" id="KW-0433">Leucine-rich repeat</keyword>
<dbReference type="RefSeq" id="XP_001309705.1">
    <property type="nucleotide sequence ID" value="XM_001309704.1"/>
</dbReference>
<evidence type="ECO:0000313" key="8">
    <source>
        <dbReference type="Proteomes" id="UP000001542"/>
    </source>
</evidence>
<organism evidence="7 8">
    <name type="scientific">Trichomonas vaginalis (strain ATCC PRA-98 / G3)</name>
    <dbReference type="NCBI Taxonomy" id="412133"/>
    <lineage>
        <taxon>Eukaryota</taxon>
        <taxon>Metamonada</taxon>
        <taxon>Parabasalia</taxon>
        <taxon>Trichomonadida</taxon>
        <taxon>Trichomonadidae</taxon>
        <taxon>Trichomonas</taxon>
    </lineage>
</organism>
<keyword evidence="4" id="KW-0969">Cilium</keyword>
<feature type="compositionally biased region" description="Polar residues" evidence="6">
    <location>
        <begin position="286"/>
        <end position="304"/>
    </location>
</feature>
<keyword evidence="3" id="KW-0677">Repeat</keyword>
<evidence type="ECO:0000256" key="6">
    <source>
        <dbReference type="SAM" id="MobiDB-lite"/>
    </source>
</evidence>
<evidence type="ECO:0000256" key="3">
    <source>
        <dbReference type="ARBA" id="ARBA00022737"/>
    </source>
</evidence>
<dbReference type="OrthoDB" id="1904536at2759"/>
<evidence type="ECO:0000313" key="7">
    <source>
        <dbReference type="EMBL" id="EAX96775.1"/>
    </source>
</evidence>
<dbReference type="PANTHER" id="PTHR45973:SF9">
    <property type="entry name" value="LEUCINE-RICH REPEAT-CONTAINING PROTEIN 46"/>
    <property type="match status" value="1"/>
</dbReference>
<dbReference type="PROSITE" id="PS51450">
    <property type="entry name" value="LRR"/>
    <property type="match status" value="4"/>
</dbReference>
<evidence type="ECO:0000256" key="4">
    <source>
        <dbReference type="ARBA" id="ARBA00023069"/>
    </source>
</evidence>
<comment type="subcellular location">
    <subcellularLocation>
        <location evidence="1">Cell projection</location>
        <location evidence="1">Cilium</location>
    </subcellularLocation>
</comment>
<keyword evidence="8" id="KW-1185">Reference proteome</keyword>
<dbReference type="Proteomes" id="UP000001542">
    <property type="component" value="Unassembled WGS sequence"/>
</dbReference>
<sequence length="353" mass="40401">MSYFEEEEDEGKPITQKAIHESLKKNCGYVNSPELNDVLYLHYRAFTKIKNLDPYINLKALWLNNNAISAIEGLSNLKSLACLYLQNNIIEDLNGLEGLDSLKTLVVSNNFISNITGLSGCPNLTTLEIDHNRLKQPESLAGLADVPELTVLNMTDNGMESEKFAEYLLKIPKLRVLRNTGNPVTRNMDNYRRRLISMNKELRFLDDSSIEFEERRLVNAWVQGGPQAEKAMREQIKQEKLQQQDENRIKFRNMQRQAIIEAGQSLKDHPELWSSDEEESETSSEGNLFTVSSDDQFFITNGANDETKDEKLPLSPLKIEEEHKEPEKSKITIISEEKTNEKASDKFDVDELD</sequence>
<reference evidence="7" key="2">
    <citation type="journal article" date="2007" name="Science">
        <title>Draft genome sequence of the sexually transmitted pathogen Trichomonas vaginalis.</title>
        <authorList>
            <person name="Carlton J.M."/>
            <person name="Hirt R.P."/>
            <person name="Silva J.C."/>
            <person name="Delcher A.L."/>
            <person name="Schatz M."/>
            <person name="Zhao Q."/>
            <person name="Wortman J.R."/>
            <person name="Bidwell S.L."/>
            <person name="Alsmark U.C.M."/>
            <person name="Besteiro S."/>
            <person name="Sicheritz-Ponten T."/>
            <person name="Noel C.J."/>
            <person name="Dacks J.B."/>
            <person name="Foster P.G."/>
            <person name="Simillion C."/>
            <person name="Van de Peer Y."/>
            <person name="Miranda-Saavedra D."/>
            <person name="Barton G.J."/>
            <person name="Westrop G.D."/>
            <person name="Mueller S."/>
            <person name="Dessi D."/>
            <person name="Fiori P.L."/>
            <person name="Ren Q."/>
            <person name="Paulsen I."/>
            <person name="Zhang H."/>
            <person name="Bastida-Corcuera F.D."/>
            <person name="Simoes-Barbosa A."/>
            <person name="Brown M.T."/>
            <person name="Hayes R.D."/>
            <person name="Mukherjee M."/>
            <person name="Okumura C.Y."/>
            <person name="Schneider R."/>
            <person name="Smith A.J."/>
            <person name="Vanacova S."/>
            <person name="Villalvazo M."/>
            <person name="Haas B.J."/>
            <person name="Pertea M."/>
            <person name="Feldblyum T.V."/>
            <person name="Utterback T.R."/>
            <person name="Shu C.L."/>
            <person name="Osoegawa K."/>
            <person name="de Jong P.J."/>
            <person name="Hrdy I."/>
            <person name="Horvathova L."/>
            <person name="Zubacova Z."/>
            <person name="Dolezal P."/>
            <person name="Malik S.B."/>
            <person name="Logsdon J.M. Jr."/>
            <person name="Henze K."/>
            <person name="Gupta A."/>
            <person name="Wang C.C."/>
            <person name="Dunne R.L."/>
            <person name="Upcroft J.A."/>
            <person name="Upcroft P."/>
            <person name="White O."/>
            <person name="Salzberg S.L."/>
            <person name="Tang P."/>
            <person name="Chiu C.-H."/>
            <person name="Lee Y.-S."/>
            <person name="Embley T.M."/>
            <person name="Coombs G.H."/>
            <person name="Mottram J.C."/>
            <person name="Tachezy J."/>
            <person name="Fraser-Liggett C.M."/>
            <person name="Johnson P.J."/>
        </authorList>
    </citation>
    <scope>NUCLEOTIDE SEQUENCE [LARGE SCALE GENOMIC DNA]</scope>
    <source>
        <strain evidence="7">G3</strain>
    </source>
</reference>
<proteinExistence type="predicted"/>
<dbReference type="OMA" id="CSTHNDS"/>
<feature type="region of interest" description="Disordered" evidence="6">
    <location>
        <begin position="264"/>
        <end position="353"/>
    </location>
</feature>
<dbReference type="SMR" id="A2FE84"/>
<accession>A2FE84</accession>
<gene>
    <name evidence="7" type="ORF">TVAG_216780</name>
</gene>
<dbReference type="VEuPathDB" id="TrichDB:TVAGG3_0233530"/>
<evidence type="ECO:0000256" key="1">
    <source>
        <dbReference type="ARBA" id="ARBA00004138"/>
    </source>
</evidence>
<dbReference type="eggNOG" id="KOG0531">
    <property type="taxonomic scope" value="Eukaryota"/>
</dbReference>
<dbReference type="InParanoid" id="A2FE84"/>
<reference evidence="7" key="1">
    <citation type="submission" date="2006-10" db="EMBL/GenBank/DDBJ databases">
        <authorList>
            <person name="Amadeo P."/>
            <person name="Zhao Q."/>
            <person name="Wortman J."/>
            <person name="Fraser-Liggett C."/>
            <person name="Carlton J."/>
        </authorList>
    </citation>
    <scope>NUCLEOTIDE SEQUENCE</scope>
    <source>
        <strain evidence="7">G3</strain>
    </source>
</reference>
<feature type="compositionally biased region" description="Basic and acidic residues" evidence="6">
    <location>
        <begin position="305"/>
        <end position="353"/>
    </location>
</feature>
<dbReference type="VEuPathDB" id="TrichDB:TVAG_216780"/>
<name>A2FE84_TRIV3</name>
<evidence type="ECO:0000256" key="2">
    <source>
        <dbReference type="ARBA" id="ARBA00022614"/>
    </source>
</evidence>
<dbReference type="KEGG" id="tva:4754550"/>
<dbReference type="Gene3D" id="3.80.10.10">
    <property type="entry name" value="Ribonuclease Inhibitor"/>
    <property type="match status" value="2"/>
</dbReference>
<dbReference type="STRING" id="5722.A2FE84"/>
<evidence type="ECO:0000256" key="5">
    <source>
        <dbReference type="ARBA" id="ARBA00023273"/>
    </source>
</evidence>
<dbReference type="EMBL" id="DS113744">
    <property type="protein sequence ID" value="EAX96775.1"/>
    <property type="molecule type" value="Genomic_DNA"/>
</dbReference>
<keyword evidence="5" id="KW-0966">Cell projection</keyword>
<dbReference type="SMART" id="SM00365">
    <property type="entry name" value="LRR_SD22"/>
    <property type="match status" value="4"/>
</dbReference>
<dbReference type="InterPro" id="IPR050576">
    <property type="entry name" value="Cilia_flagella_integrity"/>
</dbReference>
<dbReference type="InterPro" id="IPR001611">
    <property type="entry name" value="Leu-rich_rpt"/>
</dbReference>
<dbReference type="AlphaFoldDB" id="A2FE84"/>
<dbReference type="InterPro" id="IPR025875">
    <property type="entry name" value="Leu-rich_rpt_4"/>
</dbReference>
<protein>
    <submittedName>
        <fullName evidence="7">Leucine Rich Repeat family protein</fullName>
    </submittedName>
</protein>
<dbReference type="Pfam" id="PF12799">
    <property type="entry name" value="LRR_4"/>
    <property type="match status" value="1"/>
</dbReference>
<dbReference type="PANTHER" id="PTHR45973">
    <property type="entry name" value="PROTEIN PHOSPHATASE 1 REGULATORY SUBUNIT SDS22-RELATED"/>
    <property type="match status" value="1"/>
</dbReference>
<dbReference type="Pfam" id="PF14580">
    <property type="entry name" value="LRR_9"/>
    <property type="match status" value="1"/>
</dbReference>
<dbReference type="SUPFAM" id="SSF52075">
    <property type="entry name" value="Outer arm dynein light chain 1"/>
    <property type="match status" value="1"/>
</dbReference>
<dbReference type="InterPro" id="IPR032675">
    <property type="entry name" value="LRR_dom_sf"/>
</dbReference>